<dbReference type="InterPro" id="IPR011256">
    <property type="entry name" value="Reg_factor_effector_dom_sf"/>
</dbReference>
<dbReference type="PANTHER" id="PTHR30204:SF97">
    <property type="entry name" value="MERR FAMILY REGULATORY PROTEIN"/>
    <property type="match status" value="1"/>
</dbReference>
<dbReference type="GO" id="GO:0003700">
    <property type="term" value="F:DNA-binding transcription factor activity"/>
    <property type="evidence" value="ECO:0007669"/>
    <property type="project" value="InterPro"/>
</dbReference>
<dbReference type="AlphaFoldDB" id="A0A4P6JZ28"/>
<proteinExistence type="predicted"/>
<keyword evidence="1" id="KW-0238">DNA-binding</keyword>
<evidence type="ECO:0000313" key="4">
    <source>
        <dbReference type="Proteomes" id="UP000290365"/>
    </source>
</evidence>
<dbReference type="Gene3D" id="1.10.1660.10">
    <property type="match status" value="1"/>
</dbReference>
<dbReference type="PROSITE" id="PS00552">
    <property type="entry name" value="HTH_MERR_1"/>
    <property type="match status" value="1"/>
</dbReference>
<dbReference type="Gene3D" id="3.20.80.10">
    <property type="entry name" value="Regulatory factor, effector binding domain"/>
    <property type="match status" value="1"/>
</dbReference>
<evidence type="ECO:0000259" key="2">
    <source>
        <dbReference type="PROSITE" id="PS50937"/>
    </source>
</evidence>
<dbReference type="GO" id="GO:0003677">
    <property type="term" value="F:DNA binding"/>
    <property type="evidence" value="ECO:0007669"/>
    <property type="project" value="UniProtKB-KW"/>
</dbReference>
<dbReference type="InterPro" id="IPR000551">
    <property type="entry name" value="MerR-type_HTH_dom"/>
</dbReference>
<dbReference type="InterPro" id="IPR047057">
    <property type="entry name" value="MerR_fam"/>
</dbReference>
<dbReference type="PANTHER" id="PTHR30204">
    <property type="entry name" value="REDOX-CYCLING DRUG-SENSING TRANSCRIPTIONAL ACTIVATOR SOXR"/>
    <property type="match status" value="1"/>
</dbReference>
<evidence type="ECO:0000313" key="3">
    <source>
        <dbReference type="EMBL" id="QBD80845.1"/>
    </source>
</evidence>
<organism evidence="3 4">
    <name type="scientific">Ktedonosporobacter rubrisoli</name>
    <dbReference type="NCBI Taxonomy" id="2509675"/>
    <lineage>
        <taxon>Bacteria</taxon>
        <taxon>Bacillati</taxon>
        <taxon>Chloroflexota</taxon>
        <taxon>Ktedonobacteria</taxon>
        <taxon>Ktedonobacterales</taxon>
        <taxon>Ktedonosporobacteraceae</taxon>
        <taxon>Ktedonosporobacter</taxon>
    </lineage>
</organism>
<accession>A0A4P6JZ28</accession>
<dbReference type="CDD" id="cd01107">
    <property type="entry name" value="HTH_BmrR"/>
    <property type="match status" value="1"/>
</dbReference>
<evidence type="ECO:0000256" key="1">
    <source>
        <dbReference type="ARBA" id="ARBA00023125"/>
    </source>
</evidence>
<reference evidence="3 4" key="1">
    <citation type="submission" date="2019-01" db="EMBL/GenBank/DDBJ databases">
        <title>Ktedonosporobacter rubrisoli SCAWS-G2.</title>
        <authorList>
            <person name="Huang Y."/>
            <person name="Yan B."/>
        </authorList>
    </citation>
    <scope>NUCLEOTIDE SEQUENCE [LARGE SCALE GENOMIC DNA]</scope>
    <source>
        <strain evidence="3 4">SCAWS-G2</strain>
    </source>
</reference>
<dbReference type="OrthoDB" id="9773308at2"/>
<keyword evidence="4" id="KW-1185">Reference proteome</keyword>
<dbReference type="PROSITE" id="PS50937">
    <property type="entry name" value="HTH_MERR_2"/>
    <property type="match status" value="1"/>
</dbReference>
<feature type="domain" description="HTH merR-type" evidence="2">
    <location>
        <begin position="1"/>
        <end position="71"/>
    </location>
</feature>
<dbReference type="EMBL" id="CP035758">
    <property type="protein sequence ID" value="QBD80845.1"/>
    <property type="molecule type" value="Genomic_DNA"/>
</dbReference>
<name>A0A4P6JZ28_KTERU</name>
<dbReference type="RefSeq" id="WP_129891907.1">
    <property type="nucleotide sequence ID" value="NZ_CP035758.1"/>
</dbReference>
<dbReference type="InterPro" id="IPR009061">
    <property type="entry name" value="DNA-bd_dom_put_sf"/>
</dbReference>
<dbReference type="Pfam" id="PF13411">
    <property type="entry name" value="MerR_1"/>
    <property type="match status" value="1"/>
</dbReference>
<protein>
    <submittedName>
        <fullName evidence="3">MerR family transcriptional regulator</fullName>
    </submittedName>
</protein>
<sequence length="275" mass="31291">MFKISEFSRLSQVSMKALRFYDRIGLLKPAHTAPLNGYRYYTSEQLFQLHRILAFKDLGLTLEQILQALDEQLSTEQIRGMLRLKQAQTADLIEQEQERLVRIEARLRLLEREGEASREVALKRVKEQTVAVLPTGTSLSASSLPFFFAELDSFLRQAGVQEPEILPHLVLWQDPGTCQEGEDDTFAVEVACPFSEPRVLPEPLGMRILPAIPLAASVMHQCQPQGVCSAMVDLGRWIEQNGYTISFANEFREVYFARDEQERYIAEAQISVEKG</sequence>
<dbReference type="Proteomes" id="UP000290365">
    <property type="component" value="Chromosome"/>
</dbReference>
<dbReference type="KEGG" id="kbs:EPA93_34710"/>
<gene>
    <name evidence="3" type="ORF">EPA93_34710</name>
</gene>
<dbReference type="SMART" id="SM00422">
    <property type="entry name" value="HTH_MERR"/>
    <property type="match status" value="1"/>
</dbReference>
<dbReference type="SUPFAM" id="SSF46955">
    <property type="entry name" value="Putative DNA-binding domain"/>
    <property type="match status" value="1"/>
</dbReference>